<dbReference type="KEGG" id="hbl:XJ32_03150"/>
<accession>A0A1Q2LH16</accession>
<protein>
    <submittedName>
        <fullName evidence="1">Uncharacterized protein</fullName>
    </submittedName>
</protein>
<organism evidence="1 2">
    <name type="scientific">Helicobacter bilis</name>
    <dbReference type="NCBI Taxonomy" id="37372"/>
    <lineage>
        <taxon>Bacteria</taxon>
        <taxon>Pseudomonadati</taxon>
        <taxon>Campylobacterota</taxon>
        <taxon>Epsilonproteobacteria</taxon>
        <taxon>Campylobacterales</taxon>
        <taxon>Helicobacteraceae</taxon>
        <taxon>Helicobacter</taxon>
    </lineage>
</organism>
<dbReference type="EMBL" id="CP019645">
    <property type="protein sequence ID" value="AQQ59262.1"/>
    <property type="molecule type" value="Genomic_DNA"/>
</dbReference>
<dbReference type="AlphaFoldDB" id="A0A1Q2LH16"/>
<gene>
    <name evidence="1" type="ORF">XJ32_03150</name>
</gene>
<name>A0A1Q2LH16_9HELI</name>
<sequence>MIDTNNNTNKGFNTNAYNAGNKANKAGFNGYNTKGKVKGKVSNNTSNKANNKANNNNNNNILANALIDYVACIDSVSNICIKYNITRQAFYKYKSKLAGFYNIDYDMKHKQSKKALYDVLMVLKHVNNFAKSNNTLLDYAGKAFYSNIQNLLNTKRHDKLSNNIDKLAKNDVFNEISSTDNDNLDNGFFASIAGDKELIHLNNEIKALETELILNDSIACDSNAGNDLLLSSEISQDKANNKVLNVNNVTIDF</sequence>
<proteinExistence type="predicted"/>
<evidence type="ECO:0000313" key="2">
    <source>
        <dbReference type="Proteomes" id="UP000188298"/>
    </source>
</evidence>
<reference evidence="1 2" key="1">
    <citation type="submission" date="2017-02" db="EMBL/GenBank/DDBJ databases">
        <title>Whole genome sequencing of Helicobacter bilis strain AAQJH.</title>
        <authorList>
            <person name="Conlan S."/>
            <person name="Thomas P.J."/>
            <person name="Mullikin J."/>
            <person name="Palmore T.N."/>
            <person name="Frank K.M."/>
            <person name="Segre J.A."/>
        </authorList>
    </citation>
    <scope>NUCLEOTIDE SEQUENCE [LARGE SCALE GENOMIC DNA]</scope>
    <source>
        <strain evidence="1 2">AAQJH</strain>
    </source>
</reference>
<dbReference type="RefSeq" id="WP_077388330.1">
    <property type="nucleotide sequence ID" value="NZ_CP019645.1"/>
</dbReference>
<dbReference type="Proteomes" id="UP000188298">
    <property type="component" value="Chromosome"/>
</dbReference>
<evidence type="ECO:0000313" key="1">
    <source>
        <dbReference type="EMBL" id="AQQ59262.1"/>
    </source>
</evidence>